<name>A0A3B0YA54_9ZZZZ</name>
<evidence type="ECO:0008006" key="2">
    <source>
        <dbReference type="Google" id="ProtNLM"/>
    </source>
</evidence>
<protein>
    <recommendedName>
        <fullName evidence="2">VOC domain-containing protein</fullName>
    </recommendedName>
</protein>
<dbReference type="SUPFAM" id="SSF54593">
    <property type="entry name" value="Glyoxalase/Bleomycin resistance protein/Dihydroxybiphenyl dioxygenase"/>
    <property type="match status" value="1"/>
</dbReference>
<proteinExistence type="predicted"/>
<sequence>MKLKLLVIRCRNIEISKEFYSVLGIDFKKEKHDVGPTHYSAEFNDVVFELYPANSGEIDKTRLGLEVPGLSKLTGALNILEEYEYNSTKVKVIVDPDGRKIELYES</sequence>
<dbReference type="AlphaFoldDB" id="A0A3B0YA54"/>
<reference evidence="1" key="1">
    <citation type="submission" date="2018-06" db="EMBL/GenBank/DDBJ databases">
        <authorList>
            <person name="Zhirakovskaya E."/>
        </authorList>
    </citation>
    <scope>NUCLEOTIDE SEQUENCE</scope>
</reference>
<evidence type="ECO:0000313" key="1">
    <source>
        <dbReference type="EMBL" id="VAW72192.1"/>
    </source>
</evidence>
<gene>
    <name evidence="1" type="ORF">MNBD_GAMMA12-2067</name>
</gene>
<accession>A0A3B0YA54</accession>
<dbReference type="EMBL" id="UOFL01000035">
    <property type="protein sequence ID" value="VAW72192.1"/>
    <property type="molecule type" value="Genomic_DNA"/>
</dbReference>
<organism evidence="1">
    <name type="scientific">hydrothermal vent metagenome</name>
    <dbReference type="NCBI Taxonomy" id="652676"/>
    <lineage>
        <taxon>unclassified sequences</taxon>
        <taxon>metagenomes</taxon>
        <taxon>ecological metagenomes</taxon>
    </lineage>
</organism>
<dbReference type="InterPro" id="IPR029068">
    <property type="entry name" value="Glyas_Bleomycin-R_OHBP_Dase"/>
</dbReference>
<dbReference type="Gene3D" id="3.10.180.10">
    <property type="entry name" value="2,3-Dihydroxybiphenyl 1,2-Dioxygenase, domain 1"/>
    <property type="match status" value="1"/>
</dbReference>